<dbReference type="GO" id="GO:0004674">
    <property type="term" value="F:protein serine/threonine kinase activity"/>
    <property type="evidence" value="ECO:0007669"/>
    <property type="project" value="TreeGrafter"/>
</dbReference>
<dbReference type="SUPFAM" id="SSF56112">
    <property type="entry name" value="Protein kinase-like (PK-like)"/>
    <property type="match status" value="1"/>
</dbReference>
<dbReference type="PROSITE" id="PS50011">
    <property type="entry name" value="PROTEIN_KINASE_DOM"/>
    <property type="match status" value="1"/>
</dbReference>
<feature type="binding site" evidence="3">
    <location>
        <position position="307"/>
    </location>
    <ligand>
        <name>Mg(2+)</name>
        <dbReference type="ChEBI" id="CHEBI:18420"/>
    </ligand>
</feature>
<dbReference type="RefSeq" id="XP_008620547.1">
    <property type="nucleotide sequence ID" value="XM_008622325.1"/>
</dbReference>
<reference evidence="7 8" key="1">
    <citation type="submission" date="2012-04" db="EMBL/GenBank/DDBJ databases">
        <title>The Genome Sequence of Saprolegnia declina VS20.</title>
        <authorList>
            <consortium name="The Broad Institute Genome Sequencing Platform"/>
            <person name="Russ C."/>
            <person name="Nusbaum C."/>
            <person name="Tyler B."/>
            <person name="van West P."/>
            <person name="Dieguez-Uribeondo J."/>
            <person name="de Bruijn I."/>
            <person name="Tripathy S."/>
            <person name="Jiang R."/>
            <person name="Young S.K."/>
            <person name="Zeng Q."/>
            <person name="Gargeya S."/>
            <person name="Fitzgerald M."/>
            <person name="Haas B."/>
            <person name="Abouelleil A."/>
            <person name="Alvarado L."/>
            <person name="Arachchi H.M."/>
            <person name="Berlin A."/>
            <person name="Chapman S.B."/>
            <person name="Goldberg J."/>
            <person name="Griggs A."/>
            <person name="Gujja S."/>
            <person name="Hansen M."/>
            <person name="Howarth C."/>
            <person name="Imamovic A."/>
            <person name="Larimer J."/>
            <person name="McCowen C."/>
            <person name="Montmayeur A."/>
            <person name="Murphy C."/>
            <person name="Neiman D."/>
            <person name="Pearson M."/>
            <person name="Priest M."/>
            <person name="Roberts A."/>
            <person name="Saif S."/>
            <person name="Shea T."/>
            <person name="Sisk P."/>
            <person name="Sykes S."/>
            <person name="Wortman J."/>
            <person name="Nusbaum C."/>
            <person name="Birren B."/>
        </authorList>
    </citation>
    <scope>NUCLEOTIDE SEQUENCE [LARGE SCALE GENOMIC DNA]</scope>
    <source>
        <strain evidence="7 8">VS20</strain>
    </source>
</reference>
<dbReference type="InParanoid" id="T0PUX1"/>
<dbReference type="VEuPathDB" id="FungiDB:SDRG_16128"/>
<name>T0PUX1_SAPDV</name>
<proteinExistence type="predicted"/>
<dbReference type="EMBL" id="JH767245">
    <property type="protein sequence ID" value="EQC26026.1"/>
    <property type="molecule type" value="Genomic_DNA"/>
</dbReference>
<feature type="active site" description="Proton acceptor" evidence="1">
    <location>
        <position position="302"/>
    </location>
</feature>
<dbReference type="GeneID" id="19956855"/>
<dbReference type="Gene3D" id="3.30.200.20">
    <property type="entry name" value="Phosphorylase Kinase, domain 1"/>
    <property type="match status" value="1"/>
</dbReference>
<feature type="domain" description="Protein kinase" evidence="6">
    <location>
        <begin position="179"/>
        <end position="442"/>
    </location>
</feature>
<evidence type="ECO:0000313" key="8">
    <source>
        <dbReference type="Proteomes" id="UP000030762"/>
    </source>
</evidence>
<keyword evidence="3" id="KW-0479">Metal-binding</keyword>
<dbReference type="InterPro" id="IPR051681">
    <property type="entry name" value="Ser/Thr_Kinases-Pseudokinases"/>
</dbReference>
<dbReference type="InterPro" id="IPR000719">
    <property type="entry name" value="Prot_kinase_dom"/>
</dbReference>
<dbReference type="AlphaFoldDB" id="T0PUX1"/>
<accession>T0PUX1</accession>
<keyword evidence="5" id="KW-0472">Membrane</keyword>
<keyword evidence="3" id="KW-0460">Magnesium</keyword>
<dbReference type="InterPro" id="IPR011009">
    <property type="entry name" value="Kinase-like_dom_sf"/>
</dbReference>
<dbReference type="Pfam" id="PF07714">
    <property type="entry name" value="PK_Tyr_Ser-Thr"/>
    <property type="match status" value="1"/>
</dbReference>
<evidence type="ECO:0000256" key="4">
    <source>
        <dbReference type="SAM" id="MobiDB-lite"/>
    </source>
</evidence>
<feature type="binding site" evidence="3">
    <location>
        <position position="320"/>
    </location>
    <ligand>
        <name>Mg(2+)</name>
        <dbReference type="ChEBI" id="CHEBI:18420"/>
    </ligand>
</feature>
<protein>
    <submittedName>
        <fullName evidence="7">TKL protein kinase</fullName>
    </submittedName>
</protein>
<gene>
    <name evidence="7" type="ORF">SDRG_16128</name>
</gene>
<dbReference type="PANTHER" id="PTHR44329">
    <property type="entry name" value="SERINE/THREONINE-PROTEIN KINASE TNNI3K-RELATED"/>
    <property type="match status" value="1"/>
</dbReference>
<evidence type="ECO:0000256" key="3">
    <source>
        <dbReference type="PIRSR" id="PIRSR000615-3"/>
    </source>
</evidence>
<keyword evidence="5" id="KW-1133">Transmembrane helix</keyword>
<feature type="region of interest" description="Disordered" evidence="4">
    <location>
        <begin position="39"/>
        <end position="64"/>
    </location>
</feature>
<evidence type="ECO:0000259" key="6">
    <source>
        <dbReference type="PROSITE" id="PS50011"/>
    </source>
</evidence>
<feature type="binding site" evidence="2">
    <location>
        <position position="306"/>
    </location>
    <ligand>
        <name>ATP</name>
        <dbReference type="ChEBI" id="CHEBI:30616"/>
    </ligand>
</feature>
<dbReference type="Gene3D" id="1.10.510.10">
    <property type="entry name" value="Transferase(Phosphotransferase) domain 1"/>
    <property type="match status" value="1"/>
</dbReference>
<keyword evidence="2" id="KW-0067">ATP-binding</keyword>
<organism evidence="7 8">
    <name type="scientific">Saprolegnia diclina (strain VS20)</name>
    <dbReference type="NCBI Taxonomy" id="1156394"/>
    <lineage>
        <taxon>Eukaryota</taxon>
        <taxon>Sar</taxon>
        <taxon>Stramenopiles</taxon>
        <taxon>Oomycota</taxon>
        <taxon>Saprolegniomycetes</taxon>
        <taxon>Saprolegniales</taxon>
        <taxon>Saprolegniaceae</taxon>
        <taxon>Saprolegnia</taxon>
    </lineage>
</organism>
<dbReference type="OMA" id="WVHTIAS"/>
<evidence type="ECO:0000256" key="5">
    <source>
        <dbReference type="SAM" id="Phobius"/>
    </source>
</evidence>
<dbReference type="InterPro" id="IPR008271">
    <property type="entry name" value="Ser/Thr_kinase_AS"/>
</dbReference>
<sequence length="443" mass="48729">MAKEPNTPGSFVSYRYLGTLASAWNLHLIVDKLGQIASSTPTTTTPTTSTPISVPSESSSSSTIAHAHTSSHAKVLDTAVIAGVAATVFILVAILGFCIYRRRQGKSTSTSDVAQPDDAATCYFPVLLTPAVSMGTGTGLSTAQYQSSKRGSLIVEDGDDVLNMAPLRKFKLEVDDLVTVGSKPIASGAYGDVWRGRYLKDDVAIKRIKHDSTRHIQKFMDEILLMSKMQCNYIVEFVGASWRRPTDLACVVEYMDLGDLRSFLSKTTPDQFTWPQKHMSISSIVHGLLYLHTFETPIIHRDLKSRNVLLDSKKGTKLTDFGESREVDENTLTCGIGTYQWMAPEVISGREYTVAADVYSLGVLLTEFSTHLTPYTDMINPHTQKQFNQQYLLTQVTSGKIRPTIDVSTTPTWVADLALQCMATNPEDRPSIMVIAAMVPRIV</sequence>
<dbReference type="OrthoDB" id="28230at2759"/>
<dbReference type="GO" id="GO:0046872">
    <property type="term" value="F:metal ion binding"/>
    <property type="evidence" value="ECO:0007669"/>
    <property type="project" value="UniProtKB-KW"/>
</dbReference>
<keyword evidence="7" id="KW-0418">Kinase</keyword>
<evidence type="ECO:0000256" key="2">
    <source>
        <dbReference type="PIRSR" id="PIRSR000615-2"/>
    </source>
</evidence>
<keyword evidence="8" id="KW-1185">Reference proteome</keyword>
<dbReference type="PRINTS" id="PR00109">
    <property type="entry name" value="TYRKINASE"/>
</dbReference>
<dbReference type="GO" id="GO:0005524">
    <property type="term" value="F:ATP binding"/>
    <property type="evidence" value="ECO:0007669"/>
    <property type="project" value="UniProtKB-KW"/>
</dbReference>
<feature type="transmembrane region" description="Helical" evidence="5">
    <location>
        <begin position="79"/>
        <end position="100"/>
    </location>
</feature>
<keyword evidence="2" id="KW-0547">Nucleotide-binding</keyword>
<dbReference type="eggNOG" id="KOG0192">
    <property type="taxonomic scope" value="Eukaryota"/>
</dbReference>
<dbReference type="Proteomes" id="UP000030762">
    <property type="component" value="Unassembled WGS sequence"/>
</dbReference>
<dbReference type="PANTHER" id="PTHR44329:SF214">
    <property type="entry name" value="PROTEIN KINASE DOMAIN-CONTAINING PROTEIN"/>
    <property type="match status" value="1"/>
</dbReference>
<dbReference type="PROSITE" id="PS00108">
    <property type="entry name" value="PROTEIN_KINASE_ST"/>
    <property type="match status" value="1"/>
</dbReference>
<dbReference type="InterPro" id="IPR001245">
    <property type="entry name" value="Ser-Thr/Tyr_kinase_cat_dom"/>
</dbReference>
<keyword evidence="5" id="KW-0812">Transmembrane</keyword>
<evidence type="ECO:0000313" key="7">
    <source>
        <dbReference type="EMBL" id="EQC26026.1"/>
    </source>
</evidence>
<dbReference type="STRING" id="1156394.T0PUX1"/>
<evidence type="ECO:0000256" key="1">
    <source>
        <dbReference type="PIRSR" id="PIRSR000615-1"/>
    </source>
</evidence>
<dbReference type="SMART" id="SM00220">
    <property type="entry name" value="S_TKc"/>
    <property type="match status" value="1"/>
</dbReference>
<keyword evidence="7" id="KW-0808">Transferase</keyword>